<sequence length="126" mass="14117">MFKMRSAHIASLSFIFGFLILESVAEYKCPSQVRIPDSDVETRANEIYSRGVYLDSNRTPGENQIEEIEFYGDSGSGDLAFTGDFSPPFSTSNTYKITVEYSPKKIILTEKNTFVGGNIEAVCKKY</sequence>
<evidence type="ECO:0000313" key="3">
    <source>
        <dbReference type="Proteomes" id="UP000015441"/>
    </source>
</evidence>
<keyword evidence="1" id="KW-0732">Signal</keyword>
<dbReference type="InParanoid" id="N1J8E6"/>
<keyword evidence="3" id="KW-1185">Reference proteome</keyword>
<feature type="chain" id="PRO_5004106662" evidence="1">
    <location>
        <begin position="26"/>
        <end position="126"/>
    </location>
</feature>
<proteinExistence type="predicted"/>
<dbReference type="EMBL" id="CAUH01001734">
    <property type="protein sequence ID" value="CCU75839.1"/>
    <property type="molecule type" value="Genomic_DNA"/>
</dbReference>
<evidence type="ECO:0000256" key="1">
    <source>
        <dbReference type="SAM" id="SignalP"/>
    </source>
</evidence>
<feature type="signal peptide" evidence="1">
    <location>
        <begin position="1"/>
        <end position="25"/>
    </location>
</feature>
<name>N1J8E6_BLUG1</name>
<reference evidence="2 3" key="1">
    <citation type="journal article" date="2010" name="Science">
        <title>Genome expansion and gene loss in powdery mildew fungi reveal tradeoffs in extreme parasitism.</title>
        <authorList>
            <person name="Spanu P.D."/>
            <person name="Abbott J.C."/>
            <person name="Amselem J."/>
            <person name="Burgis T.A."/>
            <person name="Soanes D.M."/>
            <person name="Stueber K."/>
            <person name="Ver Loren van Themaat E."/>
            <person name="Brown J.K.M."/>
            <person name="Butcher S.A."/>
            <person name="Gurr S.J."/>
            <person name="Lebrun M.-H."/>
            <person name="Ridout C.J."/>
            <person name="Schulze-Lefert P."/>
            <person name="Talbot N.J."/>
            <person name="Ahmadinejad N."/>
            <person name="Ametz C."/>
            <person name="Barton G.R."/>
            <person name="Benjdia M."/>
            <person name="Bidzinski P."/>
            <person name="Bindschedler L.V."/>
            <person name="Both M."/>
            <person name="Brewer M.T."/>
            <person name="Cadle-Davidson L."/>
            <person name="Cadle-Davidson M.M."/>
            <person name="Collemare J."/>
            <person name="Cramer R."/>
            <person name="Frenkel O."/>
            <person name="Godfrey D."/>
            <person name="Harriman J."/>
            <person name="Hoede C."/>
            <person name="King B.C."/>
            <person name="Klages S."/>
            <person name="Kleemann J."/>
            <person name="Knoll D."/>
            <person name="Koti P.S."/>
            <person name="Kreplak J."/>
            <person name="Lopez-Ruiz F.J."/>
            <person name="Lu X."/>
            <person name="Maekawa T."/>
            <person name="Mahanil S."/>
            <person name="Micali C."/>
            <person name="Milgroom M.G."/>
            <person name="Montana G."/>
            <person name="Noir S."/>
            <person name="O'Connell R.J."/>
            <person name="Oberhaensli S."/>
            <person name="Parlange F."/>
            <person name="Pedersen C."/>
            <person name="Quesneville H."/>
            <person name="Reinhardt R."/>
            <person name="Rott M."/>
            <person name="Sacristan S."/>
            <person name="Schmidt S.M."/>
            <person name="Schoen M."/>
            <person name="Skamnioti P."/>
            <person name="Sommer H."/>
            <person name="Stephens A."/>
            <person name="Takahara H."/>
            <person name="Thordal-Christensen H."/>
            <person name="Vigouroux M."/>
            <person name="Wessling R."/>
            <person name="Wicker T."/>
            <person name="Panstruga R."/>
        </authorList>
    </citation>
    <scope>NUCLEOTIDE SEQUENCE [LARGE SCALE GENOMIC DNA]</scope>
    <source>
        <strain evidence="2">DH14</strain>
    </source>
</reference>
<accession>N1J8E6</accession>
<dbReference type="OrthoDB" id="10341097at2759"/>
<organism evidence="2 3">
    <name type="scientific">Blumeria graminis f. sp. hordei (strain DH14)</name>
    <name type="common">Barley powdery mildew</name>
    <name type="synonym">Oidium monilioides f. sp. hordei</name>
    <dbReference type="NCBI Taxonomy" id="546991"/>
    <lineage>
        <taxon>Eukaryota</taxon>
        <taxon>Fungi</taxon>
        <taxon>Dikarya</taxon>
        <taxon>Ascomycota</taxon>
        <taxon>Pezizomycotina</taxon>
        <taxon>Leotiomycetes</taxon>
        <taxon>Erysiphales</taxon>
        <taxon>Erysiphaceae</taxon>
        <taxon>Blumeria</taxon>
        <taxon>Blumeria hordei</taxon>
    </lineage>
</organism>
<protein>
    <submittedName>
        <fullName evidence="2">CSEP0104 putative effector protein</fullName>
    </submittedName>
</protein>
<evidence type="ECO:0000313" key="2">
    <source>
        <dbReference type="EMBL" id="CCU75839.1"/>
    </source>
</evidence>
<gene>
    <name evidence="2" type="ORF">BGHDH14_bgh03457</name>
</gene>
<comment type="caution">
    <text evidence="2">The sequence shown here is derived from an EMBL/GenBank/DDBJ whole genome shotgun (WGS) entry which is preliminary data.</text>
</comment>
<dbReference type="AlphaFoldDB" id="N1J8E6"/>
<dbReference type="HOGENOM" id="CLU_162392_0_0_1"/>
<dbReference type="Proteomes" id="UP000015441">
    <property type="component" value="Unassembled WGS sequence"/>
</dbReference>